<keyword evidence="1" id="KW-0472">Membrane</keyword>
<feature type="transmembrane region" description="Helical" evidence="1">
    <location>
        <begin position="118"/>
        <end position="139"/>
    </location>
</feature>
<dbReference type="AlphaFoldDB" id="A0A937FGQ4"/>
<sequence>MRDNCEFDERQLWVRGNVFKHVVIIMAVLLLLDAFLKSSDIYWADEMYSNIIILMFATMVGSVEMILQDVYLGKRNNHKIIIGLMGLSGTVAFAMSIFELLSGKSKFLLNGQLTNVGSGLITDLFILTIVITFIVKSVYNKKLELEE</sequence>
<accession>A0A937FGQ4</accession>
<dbReference type="RefSeq" id="WP_202767100.1">
    <property type="nucleotide sequence ID" value="NZ_JAESWA010000022.1"/>
</dbReference>
<feature type="transmembrane region" description="Helical" evidence="1">
    <location>
        <begin position="47"/>
        <end position="67"/>
    </location>
</feature>
<keyword evidence="3" id="KW-1185">Reference proteome</keyword>
<reference evidence="2" key="1">
    <citation type="submission" date="2021-01" db="EMBL/GenBank/DDBJ databases">
        <title>Genome public.</title>
        <authorList>
            <person name="Liu C."/>
            <person name="Sun Q."/>
        </authorList>
    </citation>
    <scope>NUCLEOTIDE SEQUENCE</scope>
    <source>
        <strain evidence="2">YIM B02565</strain>
    </source>
</reference>
<feature type="transmembrane region" description="Helical" evidence="1">
    <location>
        <begin position="12"/>
        <end position="35"/>
    </location>
</feature>
<organism evidence="2 3">
    <name type="scientific">Clostridium paridis</name>
    <dbReference type="NCBI Taxonomy" id="2803863"/>
    <lineage>
        <taxon>Bacteria</taxon>
        <taxon>Bacillati</taxon>
        <taxon>Bacillota</taxon>
        <taxon>Clostridia</taxon>
        <taxon>Eubacteriales</taxon>
        <taxon>Clostridiaceae</taxon>
        <taxon>Clostridium</taxon>
    </lineage>
</organism>
<proteinExistence type="predicted"/>
<dbReference type="EMBL" id="JAESWA010000022">
    <property type="protein sequence ID" value="MBL4931713.1"/>
    <property type="molecule type" value="Genomic_DNA"/>
</dbReference>
<evidence type="ECO:0000313" key="2">
    <source>
        <dbReference type="EMBL" id="MBL4931713.1"/>
    </source>
</evidence>
<name>A0A937FGQ4_9CLOT</name>
<comment type="caution">
    <text evidence="2">The sequence shown here is derived from an EMBL/GenBank/DDBJ whole genome shotgun (WGS) entry which is preliminary data.</text>
</comment>
<feature type="transmembrane region" description="Helical" evidence="1">
    <location>
        <begin position="79"/>
        <end position="98"/>
    </location>
</feature>
<keyword evidence="1" id="KW-1133">Transmembrane helix</keyword>
<keyword evidence="1" id="KW-0812">Transmembrane</keyword>
<evidence type="ECO:0000313" key="3">
    <source>
        <dbReference type="Proteomes" id="UP000623681"/>
    </source>
</evidence>
<gene>
    <name evidence="2" type="ORF">JK634_07845</name>
</gene>
<dbReference type="Proteomes" id="UP000623681">
    <property type="component" value="Unassembled WGS sequence"/>
</dbReference>
<protein>
    <submittedName>
        <fullName evidence="2">Uncharacterized protein</fullName>
    </submittedName>
</protein>
<evidence type="ECO:0000256" key="1">
    <source>
        <dbReference type="SAM" id="Phobius"/>
    </source>
</evidence>